<dbReference type="FunFam" id="1.20.1560.10:FF:000013">
    <property type="entry name" value="ABC transporter C family member 2"/>
    <property type="match status" value="1"/>
</dbReference>
<dbReference type="FunFam" id="3.40.50.300:FF:001354">
    <property type="entry name" value="ATP-binding cassette (ABC) transporter, putative"/>
    <property type="match status" value="1"/>
</dbReference>
<feature type="transmembrane region" description="Helical" evidence="10">
    <location>
        <begin position="718"/>
        <end position="741"/>
    </location>
</feature>
<dbReference type="CDD" id="cd18596">
    <property type="entry name" value="ABC_6TM_VMR1_D1_like"/>
    <property type="match status" value="1"/>
</dbReference>
<dbReference type="PROSITE" id="PS50893">
    <property type="entry name" value="ABC_TRANSPORTER_2"/>
    <property type="match status" value="2"/>
</dbReference>
<proteinExistence type="predicted"/>
<protein>
    <submittedName>
        <fullName evidence="13">P-loop containing nucleoside triphosphate hydrolase protein</fullName>
    </submittedName>
</protein>
<dbReference type="InterPro" id="IPR017871">
    <property type="entry name" value="ABC_transporter-like_CS"/>
</dbReference>
<feature type="transmembrane region" description="Helical" evidence="10">
    <location>
        <begin position="178"/>
        <end position="198"/>
    </location>
</feature>
<reference evidence="13 14" key="1">
    <citation type="journal article" date="2018" name="Mol. Biol. Evol.">
        <title>Broad Genomic Sampling Reveals a Smut Pathogenic Ancestry of the Fungal Clade Ustilaginomycotina.</title>
        <authorList>
            <person name="Kijpornyongpan T."/>
            <person name="Mondo S.J."/>
            <person name="Barry K."/>
            <person name="Sandor L."/>
            <person name="Lee J."/>
            <person name="Lipzen A."/>
            <person name="Pangilinan J."/>
            <person name="LaButti K."/>
            <person name="Hainaut M."/>
            <person name="Henrissat B."/>
            <person name="Grigoriev I.V."/>
            <person name="Spatafora J.W."/>
            <person name="Aime M.C."/>
        </authorList>
    </citation>
    <scope>NUCLEOTIDE SEQUENCE [LARGE SCALE GENOMIC DNA]</scope>
    <source>
        <strain evidence="13 14">MCA 3882</strain>
    </source>
</reference>
<dbReference type="EMBL" id="KZ819607">
    <property type="protein sequence ID" value="PWN31582.1"/>
    <property type="molecule type" value="Genomic_DNA"/>
</dbReference>
<dbReference type="Pfam" id="PF00005">
    <property type="entry name" value="ABC_tran"/>
    <property type="match status" value="2"/>
</dbReference>
<dbReference type="InterPro" id="IPR036640">
    <property type="entry name" value="ABC1_TM_sf"/>
</dbReference>
<dbReference type="GeneID" id="37018590"/>
<keyword evidence="6" id="KW-0067">ATP-binding</keyword>
<dbReference type="InterPro" id="IPR003439">
    <property type="entry name" value="ABC_transporter-like_ATP-bd"/>
</dbReference>
<evidence type="ECO:0000256" key="8">
    <source>
        <dbReference type="ARBA" id="ARBA00023136"/>
    </source>
</evidence>
<keyword evidence="3 10" id="KW-0812">Transmembrane</keyword>
<feature type="transmembrane region" description="Helical" evidence="10">
    <location>
        <begin position="762"/>
        <end position="791"/>
    </location>
</feature>
<dbReference type="SUPFAM" id="SSF90123">
    <property type="entry name" value="ABC transporter transmembrane region"/>
    <property type="match status" value="2"/>
</dbReference>
<feature type="domain" description="ABC transporter" evidence="11">
    <location>
        <begin position="1047"/>
        <end position="1301"/>
    </location>
</feature>
<keyword evidence="4" id="KW-0677">Repeat</keyword>
<dbReference type="PROSITE" id="PS00211">
    <property type="entry name" value="ABC_TRANSPORTER_1"/>
    <property type="match status" value="1"/>
</dbReference>
<feature type="domain" description="ABC transporter" evidence="11">
    <location>
        <begin position="393"/>
        <end position="637"/>
    </location>
</feature>
<dbReference type="Gene3D" id="3.40.50.300">
    <property type="entry name" value="P-loop containing nucleotide triphosphate hydrolases"/>
    <property type="match status" value="2"/>
</dbReference>
<keyword evidence="7 10" id="KW-1133">Transmembrane helix</keyword>
<dbReference type="GO" id="GO:0016887">
    <property type="term" value="F:ATP hydrolysis activity"/>
    <property type="evidence" value="ECO:0007669"/>
    <property type="project" value="InterPro"/>
</dbReference>
<feature type="transmembrane region" description="Helical" evidence="10">
    <location>
        <begin position="204"/>
        <end position="223"/>
    </location>
</feature>
<keyword evidence="14" id="KW-1185">Reference proteome</keyword>
<dbReference type="GO" id="GO:0140359">
    <property type="term" value="F:ABC-type transporter activity"/>
    <property type="evidence" value="ECO:0007669"/>
    <property type="project" value="InterPro"/>
</dbReference>
<dbReference type="InterPro" id="IPR027417">
    <property type="entry name" value="P-loop_NTPase"/>
</dbReference>
<evidence type="ECO:0000256" key="10">
    <source>
        <dbReference type="SAM" id="Phobius"/>
    </source>
</evidence>
<organism evidence="13 14">
    <name type="scientific">Meira miltonrushii</name>
    <dbReference type="NCBI Taxonomy" id="1280837"/>
    <lineage>
        <taxon>Eukaryota</taxon>
        <taxon>Fungi</taxon>
        <taxon>Dikarya</taxon>
        <taxon>Basidiomycota</taxon>
        <taxon>Ustilaginomycotina</taxon>
        <taxon>Exobasidiomycetes</taxon>
        <taxon>Exobasidiales</taxon>
        <taxon>Brachybasidiaceae</taxon>
        <taxon>Meira</taxon>
    </lineage>
</organism>
<dbReference type="GO" id="GO:0000329">
    <property type="term" value="C:fungal-type vacuole membrane"/>
    <property type="evidence" value="ECO:0007669"/>
    <property type="project" value="TreeGrafter"/>
</dbReference>
<evidence type="ECO:0000256" key="3">
    <source>
        <dbReference type="ARBA" id="ARBA00022692"/>
    </source>
</evidence>
<dbReference type="OrthoDB" id="6500128at2759"/>
<keyword evidence="13" id="KW-0378">Hydrolase</keyword>
<dbReference type="CDD" id="cd18604">
    <property type="entry name" value="ABC_6TM_VMR1_D2_like"/>
    <property type="match status" value="1"/>
</dbReference>
<dbReference type="InterPro" id="IPR050173">
    <property type="entry name" value="ABC_transporter_C-like"/>
</dbReference>
<evidence type="ECO:0000256" key="7">
    <source>
        <dbReference type="ARBA" id="ARBA00022989"/>
    </source>
</evidence>
<feature type="transmembrane region" description="Helical" evidence="10">
    <location>
        <begin position="71"/>
        <end position="100"/>
    </location>
</feature>
<evidence type="ECO:0000256" key="5">
    <source>
        <dbReference type="ARBA" id="ARBA00022741"/>
    </source>
</evidence>
<gene>
    <name evidence="13" type="ORF">FA14DRAFT_127602</name>
</gene>
<evidence type="ECO:0000259" key="12">
    <source>
        <dbReference type="PROSITE" id="PS50929"/>
    </source>
</evidence>
<evidence type="ECO:0000313" key="13">
    <source>
        <dbReference type="EMBL" id="PWN31582.1"/>
    </source>
</evidence>
<dbReference type="InterPro" id="IPR011527">
    <property type="entry name" value="ABC1_TM_dom"/>
</dbReference>
<dbReference type="InParanoid" id="A0A316V295"/>
<dbReference type="RefSeq" id="XP_025351884.1">
    <property type="nucleotide sequence ID" value="XM_025496809.1"/>
</dbReference>
<keyword evidence="5" id="KW-0547">Nucleotide-binding</keyword>
<feature type="domain" description="ABC transmembrane type-1" evidence="12">
    <location>
        <begin position="28"/>
        <end position="347"/>
    </location>
</feature>
<dbReference type="STRING" id="1280837.A0A316V295"/>
<keyword evidence="8 10" id="KW-0472">Membrane</keyword>
<sequence length="1318" mass="146930">MFSVVRDSWPIAKALFLSNSRLFIVDHLLLVIAAFGWYIPSFVSYAVVKFLENSEKGENGPISGSERLRFGFQYCLLLASAILAQSLLIGQALAITMLWLRNRIRTQLQMAIFAKALRRKDVGGIEDFKVNDATNGGTEGDKAEEADEEGDDDAGSGSFSKAQVINLVSVDAERVSNVFFLFTFSMAPFEIMIGGFFVVYLLGWAAVIGLATSFACQPLLYFLGKAMAKAEDKHQEVRDRKTSLLNEVIQAVRMIKFNAWESKASARIQNFRDEELQYQRWIYLIETLQSVLMAFSPIAANLVAFGWYTLVQKNPLTPSVGFTSLQILDELRFSLTYIPEAFSQLIQSLVSLRRIQRYLDSEEVDIPQRSKIAPFSNEDVILSNASIGWPKILQVSPEEEQDNKPAFTLENVSVRFTPNALNLVVGRLGSGKTLLLKGLLGEADLLTGQIKCPRSLPNSIDKSLKLSADTWMRADQVAYLPQSSFLVNATLRENILFGLPLLEPRYQATLDACGLGPDLKLLNDADETEIGENGIGLSGGQASRVMLARAVYGRACTLILDDPLSAVDAHTAAHIHTNLLRGALCQNRTVILVTHQVQLIAQSAAKIVMLNEGKVQFDGDSTTFMNSDLYNGLIEEEEQEQHKENGKDGIEQDSAPGSSAETSLNTTPATTAPPSPQLKPDDLPKKPKKLVEEEKRAKGAVLRSIYARYIKSCGGLPVVVIVSLTLIAFNLMVIVITKWLQYWTEDVERGLKDEHARHHSDVWWLTWLSMIWLFEIALEAAKMLTLVFASLQASKVLFKEMLRAVLKAPLRFHDTVSRGRLLNRFSYDFKEMDSEVVDTFDRTADQGISIVITMTAIATGGGLPFIGFFILMVPLYVYVGQLYLLAVRDLKRLASTSRSPILNTIGDVIRGTVVIRAFGAVDYFYATLVERMNAQTTYNFFICEVRFWYEEMFNTFSFFVLLVAIVFILLNTAIKAAHAGFIFTFLINAHVHILFFLRAITEMEQKLVSVERIVEYSKLEGERETEVDGSQIQSTSLSPQWPEQGEIEVDNLHVRYASDLPEVLHGVTFKVAPHSKVGVVGPTGCGKSTLASAFFRFVEKTQGCIKIDGVDIGHINLEELRSRLQIVPQDPIIFSGPLRASLDVFDEYTDDEVIAALKKVRLVKADDSQAPLVDVEPNSEQVATTQKRDFSDLNFMVAEGGSNLSNGEKQLLCLARAILRNCKLIIFDEATSSVDFDTDAIISQTIPQAFERSTIITIAHRLRTIIDYDFVAVMEKGNVVEFEKPSTLLRDSTSRFYKLCRASGKRELVHLKQSAGIE</sequence>
<evidence type="ECO:0000256" key="2">
    <source>
        <dbReference type="ARBA" id="ARBA00022448"/>
    </source>
</evidence>
<feature type="region of interest" description="Disordered" evidence="9">
    <location>
        <begin position="638"/>
        <end position="687"/>
    </location>
</feature>
<dbReference type="Gene3D" id="1.20.1560.10">
    <property type="entry name" value="ABC transporter type 1, transmembrane domain"/>
    <property type="match status" value="2"/>
</dbReference>
<feature type="domain" description="ABC transmembrane type-1" evidence="12">
    <location>
        <begin position="720"/>
        <end position="1005"/>
    </location>
</feature>
<dbReference type="PROSITE" id="PS50929">
    <property type="entry name" value="ABC_TM1F"/>
    <property type="match status" value="2"/>
</dbReference>
<evidence type="ECO:0000313" key="14">
    <source>
        <dbReference type="Proteomes" id="UP000245771"/>
    </source>
</evidence>
<feature type="transmembrane region" description="Helical" evidence="10">
    <location>
        <begin position="976"/>
        <end position="997"/>
    </location>
</feature>
<dbReference type="GO" id="GO:0005524">
    <property type="term" value="F:ATP binding"/>
    <property type="evidence" value="ECO:0007669"/>
    <property type="project" value="UniProtKB-KW"/>
</dbReference>
<dbReference type="SUPFAM" id="SSF52540">
    <property type="entry name" value="P-loop containing nucleoside triphosphate hydrolases"/>
    <property type="match status" value="2"/>
</dbReference>
<feature type="transmembrane region" description="Helical" evidence="10">
    <location>
        <begin position="952"/>
        <end position="970"/>
    </location>
</feature>
<dbReference type="Proteomes" id="UP000245771">
    <property type="component" value="Unassembled WGS sequence"/>
</dbReference>
<dbReference type="InterPro" id="IPR003593">
    <property type="entry name" value="AAA+_ATPase"/>
</dbReference>
<feature type="compositionally biased region" description="Basic and acidic residues" evidence="9">
    <location>
        <begin position="640"/>
        <end position="650"/>
    </location>
</feature>
<evidence type="ECO:0000256" key="4">
    <source>
        <dbReference type="ARBA" id="ARBA00022737"/>
    </source>
</evidence>
<dbReference type="PANTHER" id="PTHR24223">
    <property type="entry name" value="ATP-BINDING CASSETTE SUB-FAMILY C"/>
    <property type="match status" value="1"/>
</dbReference>
<feature type="transmembrane region" description="Helical" evidence="10">
    <location>
        <begin position="28"/>
        <end position="51"/>
    </location>
</feature>
<comment type="subcellular location">
    <subcellularLocation>
        <location evidence="1">Membrane</location>
        <topology evidence="1">Multi-pass membrane protein</topology>
    </subcellularLocation>
</comment>
<keyword evidence="2" id="KW-0813">Transport</keyword>
<dbReference type="Pfam" id="PF00664">
    <property type="entry name" value="ABC_membrane"/>
    <property type="match status" value="2"/>
</dbReference>
<dbReference type="PANTHER" id="PTHR24223:SF353">
    <property type="entry name" value="ABC TRANSPORTER ATP-BINDING PROTEIN_PERMEASE VMR1-RELATED"/>
    <property type="match status" value="1"/>
</dbReference>
<evidence type="ECO:0000256" key="6">
    <source>
        <dbReference type="ARBA" id="ARBA00022840"/>
    </source>
</evidence>
<name>A0A316V295_9BASI</name>
<dbReference type="SMART" id="SM00382">
    <property type="entry name" value="AAA"/>
    <property type="match status" value="2"/>
</dbReference>
<evidence type="ECO:0000256" key="1">
    <source>
        <dbReference type="ARBA" id="ARBA00004141"/>
    </source>
</evidence>
<feature type="region of interest" description="Disordered" evidence="9">
    <location>
        <begin position="133"/>
        <end position="157"/>
    </location>
</feature>
<accession>A0A316V295</accession>
<evidence type="ECO:0000259" key="11">
    <source>
        <dbReference type="PROSITE" id="PS50893"/>
    </source>
</evidence>
<feature type="compositionally biased region" description="Acidic residues" evidence="9">
    <location>
        <begin position="142"/>
        <end position="154"/>
    </location>
</feature>
<evidence type="ECO:0000256" key="9">
    <source>
        <dbReference type="SAM" id="MobiDB-lite"/>
    </source>
</evidence>
<feature type="compositionally biased region" description="Polar residues" evidence="9">
    <location>
        <begin position="655"/>
        <end position="665"/>
    </location>
</feature>